<organism evidence="5 6">
    <name type="scientific">Candidatus Kaiserbacteria bacterium RIFCSPLOWO2_01_FULL_51_21</name>
    <dbReference type="NCBI Taxonomy" id="1798508"/>
    <lineage>
        <taxon>Bacteria</taxon>
        <taxon>Candidatus Kaiseribacteriota</taxon>
    </lineage>
</organism>
<dbReference type="GO" id="GO:0006427">
    <property type="term" value="P:histidyl-tRNA aminoacylation"/>
    <property type="evidence" value="ECO:0007669"/>
    <property type="project" value="TreeGrafter"/>
</dbReference>
<dbReference type="InterPro" id="IPR004516">
    <property type="entry name" value="HisRS/HisZ"/>
</dbReference>
<comment type="caution">
    <text evidence="5">The sequence shown here is derived from an EMBL/GenBank/DDBJ whole genome shotgun (WGS) entry which is preliminary data.</text>
</comment>
<dbReference type="AlphaFoldDB" id="A0A1F6ECV7"/>
<sequence>MKIKTITATLPSGDQFLRRAMRIALYYGFIPAEKVLDRTKKRGVDARNLESILRAALGTSASPALATLLDRSELTPTMFYHVHSSGGTFSFGLEVVGISQSLAEALLIKTALAILGEAGISELCVRVNSVGDRDSINRFSREFQIYLRKHIEEIPPRGQELMKKDSLAIFGFLYKRCRELYEGAPKPMEFLSEASRRHLREMLEYLETTGSPYEVDNDLVPSNSFYSQTFFEIRRRENFEAGVPSRLIFAHGGRYDDVLRRIGRGTISGARILIFAESDHTRDLSSPKTSPKPKVYFIQLGLDARLRSLTILDVLRKAHVPLTQSLGTETLSGQLSVAERLAIPYAMIMGQKEALENTVIVRNLSSRRQDTIPIAILPSYIKQIGL</sequence>
<evidence type="ECO:0000259" key="4">
    <source>
        <dbReference type="Pfam" id="PF03129"/>
    </source>
</evidence>
<dbReference type="InterPro" id="IPR036621">
    <property type="entry name" value="Anticodon-bd_dom_sf"/>
</dbReference>
<evidence type="ECO:0000256" key="3">
    <source>
        <dbReference type="ARBA" id="ARBA00030619"/>
    </source>
</evidence>
<keyword evidence="2" id="KW-0436">Ligase</keyword>
<gene>
    <name evidence="5" type="ORF">A3A35_01820</name>
</gene>
<evidence type="ECO:0000256" key="2">
    <source>
        <dbReference type="ARBA" id="ARBA00023146"/>
    </source>
</evidence>
<evidence type="ECO:0000313" key="6">
    <source>
        <dbReference type="Proteomes" id="UP000179115"/>
    </source>
</evidence>
<feature type="domain" description="Anticodon-binding" evidence="4">
    <location>
        <begin position="313"/>
        <end position="383"/>
    </location>
</feature>
<dbReference type="Gene3D" id="3.30.930.10">
    <property type="entry name" value="Bira Bifunctional Protein, Domain 2"/>
    <property type="match status" value="1"/>
</dbReference>
<dbReference type="SUPFAM" id="SSF55681">
    <property type="entry name" value="Class II aaRS and biotin synthetases"/>
    <property type="match status" value="1"/>
</dbReference>
<dbReference type="Gene3D" id="3.40.50.800">
    <property type="entry name" value="Anticodon-binding domain"/>
    <property type="match status" value="1"/>
</dbReference>
<dbReference type="InterPro" id="IPR004154">
    <property type="entry name" value="Anticodon-bd"/>
</dbReference>
<proteinExistence type="inferred from homology"/>
<dbReference type="GO" id="GO:0004821">
    <property type="term" value="F:histidine-tRNA ligase activity"/>
    <property type="evidence" value="ECO:0007669"/>
    <property type="project" value="TreeGrafter"/>
</dbReference>
<reference evidence="5 6" key="1">
    <citation type="journal article" date="2016" name="Nat. Commun.">
        <title>Thousands of microbial genomes shed light on interconnected biogeochemical processes in an aquifer system.</title>
        <authorList>
            <person name="Anantharaman K."/>
            <person name="Brown C.T."/>
            <person name="Hug L.A."/>
            <person name="Sharon I."/>
            <person name="Castelle C.J."/>
            <person name="Probst A.J."/>
            <person name="Thomas B.C."/>
            <person name="Singh A."/>
            <person name="Wilkins M.J."/>
            <person name="Karaoz U."/>
            <person name="Brodie E.L."/>
            <person name="Williams K.H."/>
            <person name="Hubbard S.S."/>
            <person name="Banfield J.F."/>
        </authorList>
    </citation>
    <scope>NUCLEOTIDE SEQUENCE [LARGE SCALE GENOMIC DNA]</scope>
</reference>
<name>A0A1F6ECV7_9BACT</name>
<accession>A0A1F6ECV7</accession>
<dbReference type="InterPro" id="IPR045864">
    <property type="entry name" value="aa-tRNA-synth_II/BPL/LPL"/>
</dbReference>
<protein>
    <recommendedName>
        <fullName evidence="3">Histidyl-tRNA synthetase</fullName>
    </recommendedName>
</protein>
<dbReference type="Pfam" id="PF03129">
    <property type="entry name" value="HGTP_anticodon"/>
    <property type="match status" value="1"/>
</dbReference>
<keyword evidence="2" id="KW-0030">Aminoacyl-tRNA synthetase</keyword>
<evidence type="ECO:0000313" key="5">
    <source>
        <dbReference type="EMBL" id="OGG71491.1"/>
    </source>
</evidence>
<dbReference type="SUPFAM" id="SSF52954">
    <property type="entry name" value="Class II aaRS ABD-related"/>
    <property type="match status" value="1"/>
</dbReference>
<dbReference type="Proteomes" id="UP000179115">
    <property type="component" value="Unassembled WGS sequence"/>
</dbReference>
<comment type="similarity">
    <text evidence="1">Belongs to the class-II aminoacyl-tRNA synthetase family.</text>
</comment>
<evidence type="ECO:0000256" key="1">
    <source>
        <dbReference type="ARBA" id="ARBA00008226"/>
    </source>
</evidence>
<dbReference type="STRING" id="1798508.A3A35_01820"/>
<dbReference type="GO" id="GO:0005737">
    <property type="term" value="C:cytoplasm"/>
    <property type="evidence" value="ECO:0007669"/>
    <property type="project" value="InterPro"/>
</dbReference>
<dbReference type="PANTHER" id="PTHR43707:SF1">
    <property type="entry name" value="HISTIDINE--TRNA LIGASE, MITOCHONDRIAL-RELATED"/>
    <property type="match status" value="1"/>
</dbReference>
<dbReference type="PANTHER" id="PTHR43707">
    <property type="entry name" value="HISTIDYL-TRNA SYNTHETASE"/>
    <property type="match status" value="1"/>
</dbReference>
<dbReference type="EMBL" id="MFLV01000018">
    <property type="protein sequence ID" value="OGG71491.1"/>
    <property type="molecule type" value="Genomic_DNA"/>
</dbReference>